<dbReference type="AlphaFoldDB" id="A0A813LPS9"/>
<feature type="compositionally biased region" description="Low complexity" evidence="1">
    <location>
        <begin position="352"/>
        <end position="363"/>
    </location>
</feature>
<keyword evidence="2" id="KW-0812">Transmembrane</keyword>
<organism evidence="3 4">
    <name type="scientific">Polarella glacialis</name>
    <name type="common">Dinoflagellate</name>
    <dbReference type="NCBI Taxonomy" id="89957"/>
    <lineage>
        <taxon>Eukaryota</taxon>
        <taxon>Sar</taxon>
        <taxon>Alveolata</taxon>
        <taxon>Dinophyceae</taxon>
        <taxon>Suessiales</taxon>
        <taxon>Suessiaceae</taxon>
        <taxon>Polarella</taxon>
    </lineage>
</organism>
<accession>A0A813LPS9</accession>
<dbReference type="Proteomes" id="UP000626109">
    <property type="component" value="Unassembled WGS sequence"/>
</dbReference>
<proteinExistence type="predicted"/>
<keyword evidence="2" id="KW-1133">Transmembrane helix</keyword>
<feature type="transmembrane region" description="Helical" evidence="2">
    <location>
        <begin position="307"/>
        <end position="329"/>
    </location>
</feature>
<evidence type="ECO:0000256" key="1">
    <source>
        <dbReference type="SAM" id="MobiDB-lite"/>
    </source>
</evidence>
<feature type="compositionally biased region" description="Basic and acidic residues" evidence="1">
    <location>
        <begin position="364"/>
        <end position="373"/>
    </location>
</feature>
<gene>
    <name evidence="3" type="ORF">PGLA2088_LOCUS48334</name>
</gene>
<name>A0A813LPS9_POLGL</name>
<protein>
    <submittedName>
        <fullName evidence="3">Uncharacterized protein</fullName>
    </submittedName>
</protein>
<evidence type="ECO:0000313" key="4">
    <source>
        <dbReference type="Proteomes" id="UP000626109"/>
    </source>
</evidence>
<dbReference type="EMBL" id="CAJNNW010036667">
    <property type="protein sequence ID" value="CAE8736482.1"/>
    <property type="molecule type" value="Genomic_DNA"/>
</dbReference>
<evidence type="ECO:0000313" key="3">
    <source>
        <dbReference type="EMBL" id="CAE8736482.1"/>
    </source>
</evidence>
<reference evidence="3" key="1">
    <citation type="submission" date="2021-02" db="EMBL/GenBank/DDBJ databases">
        <authorList>
            <person name="Dougan E. K."/>
            <person name="Rhodes N."/>
            <person name="Thang M."/>
            <person name="Chan C."/>
        </authorList>
    </citation>
    <scope>NUCLEOTIDE SEQUENCE</scope>
</reference>
<comment type="caution">
    <text evidence="3">The sequence shown here is derived from an EMBL/GenBank/DDBJ whole genome shotgun (WGS) entry which is preliminary data.</text>
</comment>
<keyword evidence="2" id="KW-0472">Membrane</keyword>
<feature type="region of interest" description="Disordered" evidence="1">
    <location>
        <begin position="350"/>
        <end position="380"/>
    </location>
</feature>
<evidence type="ECO:0000256" key="2">
    <source>
        <dbReference type="SAM" id="Phobius"/>
    </source>
</evidence>
<sequence>MALLLRRFAALAAARAPGSRGLTTSRVRAHLPLLATMAPKDDLSAKLTLAGAGSNVALAGSPLFLTDLDAPMYWGEIQFVLSGPINGLIERLFETEAGPLFLNGVFLLTLMRMGVYYGFLQPSYLWHFQGLGADLFLAQQISSNVTCGRGVGVFLAGALLVGCPSDGASRGPGPTAVAAAAAFSGKAAGLVAATSIALGSGLFRGLAGHQAFGVSAAGRWRMTDGTLLAGSEVTSSAASSRAAGLLLRAAASSIPLDELAPDELAARLGSAPVPSFQIPGVNDASVPGTPGNPDMVFPKLPDGLDSVVQVILIVFPIIVLVSWVSLNVASYQESQKAKLADQKRKIEKAIKTDPTWDGTPDDPSWSKEKMEAPKKKKSKKLTALEEAILMEKGPTSPYF</sequence>